<accession>A0A395M1S9</accession>
<dbReference type="PANTHER" id="PTHR36973">
    <property type="entry name" value="SLL1456 PROTEIN-RELATED"/>
    <property type="match status" value="1"/>
</dbReference>
<protein>
    <submittedName>
        <fullName evidence="2">FkbM family methyltransferase</fullName>
    </submittedName>
</protein>
<dbReference type="InterPro" id="IPR006342">
    <property type="entry name" value="FkbM_mtfrase"/>
</dbReference>
<name>A0A395M1S9_9BACT</name>
<dbReference type="NCBIfam" id="TIGR01444">
    <property type="entry name" value="fkbM_fam"/>
    <property type="match status" value="1"/>
</dbReference>
<dbReference type="Gene3D" id="3.40.50.150">
    <property type="entry name" value="Vaccinia Virus protein VP39"/>
    <property type="match status" value="1"/>
</dbReference>
<dbReference type="EMBL" id="PHFL01000026">
    <property type="protein sequence ID" value="RFM24759.1"/>
    <property type="molecule type" value="Genomic_DNA"/>
</dbReference>
<keyword evidence="2" id="KW-0489">Methyltransferase</keyword>
<sequence length="252" mass="28784">MKDLIKKVLYSMGYEIRNLNVAPCSISRPVGNFKFLLEDLKARGLTCQTILDVGANRTMWSRMAKKIYPEANFVLIEPQIEMKDDLEQFCREFKGSVYFLAGAGAEKGRLTLTIWDDLNGSTFALEPDENLKKTGKQREVEIITIDDLIDSGKIDNPELIKLDIQGFELEALKGAQKTFGYTEVYILEVSLFQFWSSDTPIFSDVVNFMLERDYVVYDFAGFWRRPLDGALGQCDVCFVKRNGFLRSSQRSS</sequence>
<dbReference type="GO" id="GO:0008171">
    <property type="term" value="F:O-methyltransferase activity"/>
    <property type="evidence" value="ECO:0007669"/>
    <property type="project" value="TreeGrafter"/>
</dbReference>
<evidence type="ECO:0000259" key="1">
    <source>
        <dbReference type="Pfam" id="PF05050"/>
    </source>
</evidence>
<dbReference type="InterPro" id="IPR053188">
    <property type="entry name" value="FkbM_Methyltransferase"/>
</dbReference>
<feature type="domain" description="Methyltransferase FkbM" evidence="1">
    <location>
        <begin position="52"/>
        <end position="215"/>
    </location>
</feature>
<keyword evidence="2" id="KW-0808">Transferase</keyword>
<gene>
    <name evidence="2" type="ORF">D0433_03870</name>
</gene>
<evidence type="ECO:0000313" key="2">
    <source>
        <dbReference type="EMBL" id="RFM24759.1"/>
    </source>
</evidence>
<dbReference type="Proteomes" id="UP000266389">
    <property type="component" value="Unassembled WGS sequence"/>
</dbReference>
<dbReference type="SUPFAM" id="SSF53335">
    <property type="entry name" value="S-adenosyl-L-methionine-dependent methyltransferases"/>
    <property type="match status" value="1"/>
</dbReference>
<comment type="caution">
    <text evidence="2">The sequence shown here is derived from an EMBL/GenBank/DDBJ whole genome shotgun (WGS) entry which is preliminary data.</text>
</comment>
<reference evidence="2 3" key="1">
    <citation type="journal article" date="2011" name="ISME J.">
        <title>Community ecology of hot spring cyanobacterial mats: predominant populations and their functional potential.</title>
        <authorList>
            <person name="Klatt C.G."/>
            <person name="Wood J.M."/>
            <person name="Rusch D.B."/>
            <person name="Bateson M.M."/>
            <person name="Hamamura N."/>
            <person name="Heidelberg J.F."/>
            <person name="Grossman A.R."/>
            <person name="Bhaya D."/>
            <person name="Cohan F.M."/>
            <person name="Kuhl M."/>
            <person name="Bryant D.A."/>
            <person name="Ward D.M."/>
        </authorList>
    </citation>
    <scope>NUCLEOTIDE SEQUENCE [LARGE SCALE GENOMIC DNA]</scope>
    <source>
        <strain evidence="2">OS</strain>
    </source>
</reference>
<dbReference type="InterPro" id="IPR029063">
    <property type="entry name" value="SAM-dependent_MTases_sf"/>
</dbReference>
<dbReference type="GO" id="GO:0032259">
    <property type="term" value="P:methylation"/>
    <property type="evidence" value="ECO:0007669"/>
    <property type="project" value="UniProtKB-KW"/>
</dbReference>
<proteinExistence type="predicted"/>
<dbReference type="Pfam" id="PF05050">
    <property type="entry name" value="Methyltransf_21"/>
    <property type="match status" value="1"/>
</dbReference>
<dbReference type="AlphaFoldDB" id="A0A395M1S9"/>
<dbReference type="PANTHER" id="PTHR36973:SF4">
    <property type="entry name" value="NODULATION PROTEIN"/>
    <property type="match status" value="1"/>
</dbReference>
<organism evidence="2 3">
    <name type="scientific">Candidatus Thermochlorobacter aerophilus</name>
    <dbReference type="NCBI Taxonomy" id="1868324"/>
    <lineage>
        <taxon>Bacteria</taxon>
        <taxon>Pseudomonadati</taxon>
        <taxon>Chlorobiota</taxon>
        <taxon>Chlorobiia</taxon>
        <taxon>Chlorobiales</taxon>
        <taxon>Candidatus Thermochlorobacteriaceae</taxon>
        <taxon>Candidatus Thermochlorobacter</taxon>
    </lineage>
</organism>
<evidence type="ECO:0000313" key="3">
    <source>
        <dbReference type="Proteomes" id="UP000266389"/>
    </source>
</evidence>